<dbReference type="Proteomes" id="UP000572540">
    <property type="component" value="Unassembled WGS sequence"/>
</dbReference>
<reference evidence="2 3" key="1">
    <citation type="submission" date="2020-07" db="EMBL/GenBank/DDBJ databases">
        <title>Exploring microbial biodiversity for novel pathways involved in the catabolism of aromatic compounds derived from lignin.</title>
        <authorList>
            <person name="Elkins J."/>
        </authorList>
    </citation>
    <scope>NUCLEOTIDE SEQUENCE [LARGE SCALE GENOMIC DNA]</scope>
    <source>
        <strain evidence="2 3">H2C3B</strain>
    </source>
</reference>
<organism evidence="2 3">
    <name type="scientific">Paraburkholderia bryophila</name>
    <dbReference type="NCBI Taxonomy" id="420952"/>
    <lineage>
        <taxon>Bacteria</taxon>
        <taxon>Pseudomonadati</taxon>
        <taxon>Pseudomonadota</taxon>
        <taxon>Betaproteobacteria</taxon>
        <taxon>Burkholderiales</taxon>
        <taxon>Burkholderiaceae</taxon>
        <taxon>Paraburkholderia</taxon>
    </lineage>
</organism>
<dbReference type="Pfam" id="PF00578">
    <property type="entry name" value="AhpC-TSA"/>
    <property type="match status" value="1"/>
</dbReference>
<evidence type="ECO:0000313" key="3">
    <source>
        <dbReference type="Proteomes" id="UP000572540"/>
    </source>
</evidence>
<feature type="domain" description="Alkyl hydroperoxide reductase subunit C/ Thiol specific antioxidant" evidence="1">
    <location>
        <begin position="2"/>
        <end position="48"/>
    </location>
</feature>
<dbReference type="SUPFAM" id="SSF52833">
    <property type="entry name" value="Thioredoxin-like"/>
    <property type="match status" value="1"/>
</dbReference>
<dbReference type="InterPro" id="IPR036249">
    <property type="entry name" value="Thioredoxin-like_sf"/>
</dbReference>
<name>A0A7Y9WEZ9_9BURK</name>
<dbReference type="EMBL" id="JACCAU010000001">
    <property type="protein sequence ID" value="NYH19619.1"/>
    <property type="molecule type" value="Genomic_DNA"/>
</dbReference>
<dbReference type="Gene3D" id="3.40.30.10">
    <property type="entry name" value="Glutaredoxin"/>
    <property type="match status" value="1"/>
</dbReference>
<evidence type="ECO:0000313" key="2">
    <source>
        <dbReference type="EMBL" id="NYH19619.1"/>
    </source>
</evidence>
<gene>
    <name evidence="2" type="ORF">GGD41_006847</name>
</gene>
<evidence type="ECO:0000259" key="1">
    <source>
        <dbReference type="Pfam" id="PF00578"/>
    </source>
</evidence>
<sequence>MPFPLISDPEETLCALFGVMKMKKMYGKEVRGIERSTFLIDAEGVLRQEWRGVKVPGHVDDILEAVQAL</sequence>
<dbReference type="GO" id="GO:0016491">
    <property type="term" value="F:oxidoreductase activity"/>
    <property type="evidence" value="ECO:0007669"/>
    <property type="project" value="InterPro"/>
</dbReference>
<proteinExistence type="predicted"/>
<dbReference type="AlphaFoldDB" id="A0A7Y9WEZ9"/>
<dbReference type="InterPro" id="IPR000866">
    <property type="entry name" value="AhpC/TSA"/>
</dbReference>
<protein>
    <submittedName>
        <fullName evidence="2">Peroxiredoxin</fullName>
    </submittedName>
</protein>
<accession>A0A7Y9WEZ9</accession>
<dbReference type="GO" id="GO:0016209">
    <property type="term" value="F:antioxidant activity"/>
    <property type="evidence" value="ECO:0007669"/>
    <property type="project" value="InterPro"/>
</dbReference>
<comment type="caution">
    <text evidence="2">The sequence shown here is derived from an EMBL/GenBank/DDBJ whole genome shotgun (WGS) entry which is preliminary data.</text>
</comment>